<accession>A0ABM9PRP4</accession>
<dbReference type="Proteomes" id="UP001497602">
    <property type="component" value="Unassembled WGS sequence"/>
</dbReference>
<dbReference type="RefSeq" id="WP_348740061.1">
    <property type="nucleotide sequence ID" value="NZ_CAXJRC010000045.1"/>
</dbReference>
<dbReference type="EMBL" id="CAXJRC010000045">
    <property type="protein sequence ID" value="CAL2108456.1"/>
    <property type="molecule type" value="Genomic_DNA"/>
</dbReference>
<evidence type="ECO:0000313" key="2">
    <source>
        <dbReference type="Proteomes" id="UP001497602"/>
    </source>
</evidence>
<sequence length="123" mass="13985">MRSYWLLIGLLLILNCKNRTKGTLVVGSGEDVEVTLRIEDTKNIERIEFSSGKNFVFIGKKDVLTNNIFIYKFKNRGEGTFKTCVYTNIDTICTKSHVEPGYTPEIILIKDSLIITDAIISYN</sequence>
<proteinExistence type="predicted"/>
<organism evidence="1 2">
    <name type="scientific">Tenacibaculum vairaonense</name>
    <dbReference type="NCBI Taxonomy" id="3137860"/>
    <lineage>
        <taxon>Bacteria</taxon>
        <taxon>Pseudomonadati</taxon>
        <taxon>Bacteroidota</taxon>
        <taxon>Flavobacteriia</taxon>
        <taxon>Flavobacteriales</taxon>
        <taxon>Flavobacteriaceae</taxon>
        <taxon>Tenacibaculum</taxon>
    </lineage>
</organism>
<protein>
    <recommendedName>
        <fullName evidence="3">Lipoprotein</fullName>
    </recommendedName>
</protein>
<evidence type="ECO:0008006" key="3">
    <source>
        <dbReference type="Google" id="ProtNLM"/>
    </source>
</evidence>
<name>A0ABM9PRP4_9FLAO</name>
<keyword evidence="2" id="KW-1185">Reference proteome</keyword>
<evidence type="ECO:0000313" key="1">
    <source>
        <dbReference type="EMBL" id="CAL2108456.1"/>
    </source>
</evidence>
<comment type="caution">
    <text evidence="1">The sequence shown here is derived from an EMBL/GenBank/DDBJ whole genome shotgun (WGS) entry which is preliminary data.</text>
</comment>
<reference evidence="1 2" key="1">
    <citation type="submission" date="2024-05" db="EMBL/GenBank/DDBJ databases">
        <authorList>
            <person name="Duchaud E."/>
        </authorList>
    </citation>
    <scope>NUCLEOTIDE SEQUENCE [LARGE SCALE GENOMIC DNA]</scope>
    <source>
        <strain evidence="1">Ena-SAMPLE-TAB-13-05-2024-13:56:06:370-140305</strain>
    </source>
</reference>
<gene>
    <name evidence="1" type="ORF">T190115A13A_80031</name>
</gene>